<protein>
    <submittedName>
        <fullName evidence="2">CheW protein</fullName>
    </submittedName>
</protein>
<gene>
    <name evidence="2" type="primary">cheW</name>
    <name evidence="2" type="ORF">HMPREF9136_0923</name>
</gene>
<reference evidence="2 3" key="1">
    <citation type="submission" date="2011-04" db="EMBL/GenBank/DDBJ databases">
        <authorList>
            <person name="Muzny D."/>
            <person name="Qin X."/>
            <person name="Deng J."/>
            <person name="Jiang H."/>
            <person name="Liu Y."/>
            <person name="Qu J."/>
            <person name="Song X.-Z."/>
            <person name="Zhang L."/>
            <person name="Thornton R."/>
            <person name="Coyle M."/>
            <person name="Francisco L."/>
            <person name="Jackson L."/>
            <person name="Javaid M."/>
            <person name="Korchina V."/>
            <person name="Kovar C."/>
            <person name="Mata R."/>
            <person name="Mathew T."/>
            <person name="Ngo R."/>
            <person name="Nguyen L."/>
            <person name="Nguyen N."/>
            <person name="Okwuonu G."/>
            <person name="Ongeri F."/>
            <person name="Pham C."/>
            <person name="Simmons D."/>
            <person name="Wilczek-Boney K."/>
            <person name="Hale W."/>
            <person name="Jakkamsetti A."/>
            <person name="Pham P."/>
            <person name="Ruth R."/>
            <person name="San Lucas F."/>
            <person name="Warren J."/>
            <person name="Zhang J."/>
            <person name="Zhao Z."/>
            <person name="Zhou C."/>
            <person name="Zhu D."/>
            <person name="Lee S."/>
            <person name="Bess C."/>
            <person name="Blankenburg K."/>
            <person name="Forbes L."/>
            <person name="Fu Q."/>
            <person name="Gubbala S."/>
            <person name="Hirani K."/>
            <person name="Jayaseelan J.C."/>
            <person name="Lara F."/>
            <person name="Munidasa M."/>
            <person name="Palculict T."/>
            <person name="Patil S."/>
            <person name="Pu L.-L."/>
            <person name="Saada N."/>
            <person name="Tang L."/>
            <person name="Weissenberger G."/>
            <person name="Zhu Y."/>
            <person name="Hemphill L."/>
            <person name="Shang Y."/>
            <person name="Youmans B."/>
            <person name="Ayvaz T."/>
            <person name="Ross M."/>
            <person name="Santibanez J."/>
            <person name="Aqrawi P."/>
            <person name="Gross S."/>
            <person name="Joshi V."/>
            <person name="Fowler G."/>
            <person name="Nazareth L."/>
            <person name="Reid J."/>
            <person name="Worley K."/>
            <person name="Petrosino J."/>
            <person name="Highlander S."/>
            <person name="Gibbs R."/>
        </authorList>
    </citation>
    <scope>NUCLEOTIDE SEQUENCE [LARGE SCALE GENOMIC DNA]</scope>
    <source>
        <strain evidence="2 3">DSM 3688</strain>
    </source>
</reference>
<evidence type="ECO:0000313" key="2">
    <source>
        <dbReference type="EMBL" id="EGQ15863.1"/>
    </source>
</evidence>
<sequence length="59" mass="6472">MILKLAIDIVYLVAISVEIVMILTKIILITNGNEKQRTPFLYIIHVQEIPGAPAGSAKP</sequence>
<keyword evidence="1" id="KW-0812">Transmembrane</keyword>
<accession>F9D245</accession>
<evidence type="ECO:0000313" key="3">
    <source>
        <dbReference type="Proteomes" id="UP000007820"/>
    </source>
</evidence>
<comment type="caution">
    <text evidence="2">The sequence shown here is derived from an EMBL/GenBank/DDBJ whole genome shotgun (WGS) entry which is preliminary data.</text>
</comment>
<organism evidence="2 3">
    <name type="scientific">Prevotella dentalis (strain ATCC 49559 / DSM 3688 / JCM 13448 / NCTC 12043 / ES 2772)</name>
    <name type="common">Mitsuokella dentalis</name>
    <dbReference type="NCBI Taxonomy" id="908937"/>
    <lineage>
        <taxon>Bacteria</taxon>
        <taxon>Pseudomonadati</taxon>
        <taxon>Bacteroidota</taxon>
        <taxon>Bacteroidia</taxon>
        <taxon>Bacteroidales</taxon>
        <taxon>Prevotellaceae</taxon>
        <taxon>Prevotella</taxon>
    </lineage>
</organism>
<evidence type="ECO:0000256" key="1">
    <source>
        <dbReference type="SAM" id="Phobius"/>
    </source>
</evidence>
<dbReference type="EMBL" id="AFPW01000012">
    <property type="protein sequence ID" value="EGQ15863.1"/>
    <property type="molecule type" value="Genomic_DNA"/>
</dbReference>
<proteinExistence type="predicted"/>
<keyword evidence="1" id="KW-0472">Membrane</keyword>
<feature type="transmembrane region" description="Helical" evidence="1">
    <location>
        <begin position="6"/>
        <end position="28"/>
    </location>
</feature>
<dbReference type="AlphaFoldDB" id="F9D245"/>
<dbReference type="Proteomes" id="UP000007820">
    <property type="component" value="Unassembled WGS sequence"/>
</dbReference>
<name>F9D245_PREDD</name>
<keyword evidence="1" id="KW-1133">Transmembrane helix</keyword>